<proteinExistence type="predicted"/>
<keyword evidence="3" id="KW-1185">Reference proteome</keyword>
<gene>
    <name evidence="2" type="ORF">SAMN05444272_2330</name>
</gene>
<feature type="transmembrane region" description="Helical" evidence="1">
    <location>
        <begin position="168"/>
        <end position="195"/>
    </location>
</feature>
<keyword evidence="1" id="KW-1133">Transmembrane helix</keyword>
<protein>
    <submittedName>
        <fullName evidence="2">Uncharacterized protein</fullName>
    </submittedName>
</protein>
<evidence type="ECO:0000313" key="2">
    <source>
        <dbReference type="EMBL" id="SHM32023.1"/>
    </source>
</evidence>
<dbReference type="EMBL" id="FRBW01000002">
    <property type="protein sequence ID" value="SHM32023.1"/>
    <property type="molecule type" value="Genomic_DNA"/>
</dbReference>
<dbReference type="STRING" id="735517.SAMN05444272_2330"/>
<evidence type="ECO:0000313" key="3">
    <source>
        <dbReference type="Proteomes" id="UP000186002"/>
    </source>
</evidence>
<dbReference type="AlphaFoldDB" id="A0A1M7HUK3"/>
<accession>A0A1M7HUK3</accession>
<name>A0A1M7HUK3_9HYPH</name>
<dbReference type="RefSeq" id="WP_073013209.1">
    <property type="nucleotide sequence ID" value="NZ_FRBW01000002.1"/>
</dbReference>
<dbReference type="OrthoDB" id="9808451at2"/>
<organism evidence="2 3">
    <name type="scientific">Roseibium suaedae</name>
    <dbReference type="NCBI Taxonomy" id="735517"/>
    <lineage>
        <taxon>Bacteria</taxon>
        <taxon>Pseudomonadati</taxon>
        <taxon>Pseudomonadota</taxon>
        <taxon>Alphaproteobacteria</taxon>
        <taxon>Hyphomicrobiales</taxon>
        <taxon>Stappiaceae</taxon>
        <taxon>Roseibium</taxon>
    </lineage>
</organism>
<dbReference type="Proteomes" id="UP000186002">
    <property type="component" value="Unassembled WGS sequence"/>
</dbReference>
<reference evidence="2 3" key="1">
    <citation type="submission" date="2016-11" db="EMBL/GenBank/DDBJ databases">
        <authorList>
            <person name="Jaros S."/>
            <person name="Januszkiewicz K."/>
            <person name="Wedrychowicz H."/>
        </authorList>
    </citation>
    <scope>NUCLEOTIDE SEQUENCE [LARGE SCALE GENOMIC DNA]</scope>
    <source>
        <strain evidence="2 3">DSM 22153</strain>
    </source>
</reference>
<sequence>MPVVKDNVVPHSRVRSLREAIRKVQIGEVERSDVVVELQDTERARLEMLAEEMKDVFKEIPEDDDQFSLQIAAGSLPRLWIDVTSHVVVGGDRRTYRFLKDTRLGRVVILETPEIDDMADCLTEYIAERILEREKALEGDWLNRRLREVAMENTAVAKVKKEADTGRGLHWLTVAATFAFGLCAGIGTLVAYAWFAHPLPV</sequence>
<keyword evidence="1" id="KW-0472">Membrane</keyword>
<keyword evidence="1" id="KW-0812">Transmembrane</keyword>
<evidence type="ECO:0000256" key="1">
    <source>
        <dbReference type="SAM" id="Phobius"/>
    </source>
</evidence>